<protein>
    <submittedName>
        <fullName evidence="2">Uncharacterized protein</fullName>
    </submittedName>
</protein>
<organism evidence="2 3">
    <name type="scientific">Clostridium celatum DSM 1785</name>
    <dbReference type="NCBI Taxonomy" id="545697"/>
    <lineage>
        <taxon>Bacteria</taxon>
        <taxon>Bacillati</taxon>
        <taxon>Bacillota</taxon>
        <taxon>Clostridia</taxon>
        <taxon>Eubacteriales</taxon>
        <taxon>Clostridiaceae</taxon>
        <taxon>Clostridium</taxon>
    </lineage>
</organism>
<evidence type="ECO:0000256" key="1">
    <source>
        <dbReference type="SAM" id="Phobius"/>
    </source>
</evidence>
<dbReference type="PATRIC" id="fig|545697.3.peg.137"/>
<comment type="caution">
    <text evidence="2">The sequence shown here is derived from an EMBL/GenBank/DDBJ whole genome shotgun (WGS) entry which is preliminary data.</text>
</comment>
<dbReference type="HOGENOM" id="CLU_3198046_0_0_9"/>
<feature type="transmembrane region" description="Helical" evidence="1">
    <location>
        <begin position="7"/>
        <end position="25"/>
    </location>
</feature>
<evidence type="ECO:0000313" key="3">
    <source>
        <dbReference type="Proteomes" id="UP000010420"/>
    </source>
</evidence>
<keyword evidence="1" id="KW-1133">Transmembrane helix</keyword>
<dbReference type="EMBL" id="AMEZ01000005">
    <property type="protein sequence ID" value="EKY29554.1"/>
    <property type="molecule type" value="Genomic_DNA"/>
</dbReference>
<keyword evidence="1" id="KW-0812">Transmembrane</keyword>
<proteinExistence type="predicted"/>
<accession>L1QNH7</accession>
<dbReference type="Proteomes" id="UP000010420">
    <property type="component" value="Unassembled WGS sequence"/>
</dbReference>
<keyword evidence="1" id="KW-0472">Membrane</keyword>
<gene>
    <name evidence="2" type="ORF">HMPREF0216_00137</name>
</gene>
<reference evidence="2 3" key="1">
    <citation type="submission" date="2012-05" db="EMBL/GenBank/DDBJ databases">
        <authorList>
            <person name="Weinstock G."/>
            <person name="Sodergren E."/>
            <person name="Lobos E.A."/>
            <person name="Fulton L."/>
            <person name="Fulton R."/>
            <person name="Courtney L."/>
            <person name="Fronick C."/>
            <person name="O'Laughlin M."/>
            <person name="Godfrey J."/>
            <person name="Wilson R.M."/>
            <person name="Miner T."/>
            <person name="Farmer C."/>
            <person name="Delehaunty K."/>
            <person name="Cordes M."/>
            <person name="Minx P."/>
            <person name="Tomlinson C."/>
            <person name="Chen J."/>
            <person name="Wollam A."/>
            <person name="Pepin K.H."/>
            <person name="Bhonagiri V."/>
            <person name="Zhang X."/>
            <person name="Suruliraj S."/>
            <person name="Warren W."/>
            <person name="Mitreva M."/>
            <person name="Mardis E.R."/>
            <person name="Wilson R.K."/>
        </authorList>
    </citation>
    <scope>NUCLEOTIDE SEQUENCE [LARGE SCALE GENOMIC DNA]</scope>
    <source>
        <strain evidence="2 3">DSM 1785</strain>
    </source>
</reference>
<name>L1QNH7_9CLOT</name>
<evidence type="ECO:0000313" key="2">
    <source>
        <dbReference type="EMBL" id="EKY29554.1"/>
    </source>
</evidence>
<keyword evidence="3" id="KW-1185">Reference proteome</keyword>
<sequence>MPDFIEGLCIGLGLVLILVGMLYNTHNISQLKAFKKSLYNKILLK</sequence>
<dbReference type="AlphaFoldDB" id="L1QNH7"/>